<feature type="compositionally biased region" description="Low complexity" evidence="1">
    <location>
        <begin position="634"/>
        <end position="650"/>
    </location>
</feature>
<feature type="region of interest" description="Disordered" evidence="1">
    <location>
        <begin position="587"/>
        <end position="692"/>
    </location>
</feature>
<dbReference type="EnsemblFungi" id="CEF87153">
    <property type="protein sequence ID" value="CEF87153"/>
    <property type="gene ID" value="FGRRES_11035_M"/>
</dbReference>
<keyword evidence="2" id="KW-0472">Membrane</keyword>
<dbReference type="InterPro" id="IPR054293">
    <property type="entry name" value="DUF7029"/>
</dbReference>
<dbReference type="InterPro" id="IPR003609">
    <property type="entry name" value="Pan_app"/>
</dbReference>
<feature type="compositionally biased region" description="Basic residues" evidence="1">
    <location>
        <begin position="651"/>
        <end position="663"/>
    </location>
</feature>
<accession>A0A098E223</accession>
<feature type="compositionally biased region" description="Gly residues" evidence="1">
    <location>
        <begin position="597"/>
        <end position="606"/>
    </location>
</feature>
<feature type="region of interest" description="Disordered" evidence="1">
    <location>
        <begin position="704"/>
        <end position="727"/>
    </location>
</feature>
<feature type="compositionally biased region" description="Low complexity" evidence="1">
    <location>
        <begin position="664"/>
        <end position="678"/>
    </location>
</feature>
<feature type="compositionally biased region" description="Polar residues" evidence="1">
    <location>
        <begin position="707"/>
        <end position="724"/>
    </location>
</feature>
<evidence type="ECO:0000256" key="1">
    <source>
        <dbReference type="SAM" id="MobiDB-lite"/>
    </source>
</evidence>
<feature type="transmembrane region" description="Helical" evidence="2">
    <location>
        <begin position="6"/>
        <end position="26"/>
    </location>
</feature>
<dbReference type="InterPro" id="IPR055647">
    <property type="entry name" value="DUF7223"/>
</dbReference>
<sequence length="804" mass="86680">MPNTYTTFLFCLYFSPNILAFVLKSLSVMALPQSIKPFLFLFLFAFNTYAAPGTGLPYLSRRDDANTTTLGENTTALEPVVPPEVDPKDFSIFELDTHVMLAWAGSPGSEPGTKRMRKRDDGIFSQANFTFQYPVVPLDHSKFVSTVTCTKGALTGVISNNAAYNYAKSQWKGSKKIIFITSADGCGEDHANDLFLAKSVTFSDDAKTFVAKGVTTEYADVFERFTLNWGPLGTLNVRRALDKRAMFEPHDLDKRGTKTYNLNWNRYLHDPDPDSGFPGPDPDAPWPNAARITSWESEDGEADDSYTKGEVADPNGHHKRWDNSSLAERDLSYGLILYCVECGFSGSAVLTGTVEASLLSGIEVAEVGFQAQFKAGLHLGMKAFVKYEKEWSHPFVEITIGSFGIWKLFEIGPYIGVDIAAGVSIEATGTLLIGASVEWENIDILVDLLDDSRSHSNGLTPVFKPRAEATGQLKLEASLGLPISVGVKLGIIFDHWTVKGGVMDTPSVVLEGSFEANAALDDNGDISASIEGDCYGIAWNIHFENTLDAFYRWGDDEPVKFPLLEPLESDPIAQGCIGYVNDGTGGGSSGSDDVGMTGNGISGSGSGLFSSRPGSKPVPAIDPTSTKKTKPKSNTKSTKQKATTQNTKSKSSGKKTSTSKKTGKTNSKPTTNKKPQTSKNKKAKATTTATNKATAVAKKVSPACTPSAISNSKPPPRTTCNKSVTPARAPKTSVISTTMSVKSVGACAETCLKNTQCMSFGYNKDKSCLLYSKVLKSLGILPGKGETTSLLNDRNCYMYSQCSK</sequence>
<reference evidence="4" key="2">
    <citation type="journal article" date="2010" name="Nature">
        <title>Comparative genomics reveals mobile pathogenicity chromosomes in Fusarium.</title>
        <authorList>
            <person name="Ma L.J."/>
            <person name="van der Does H.C."/>
            <person name="Borkovich K.A."/>
            <person name="Coleman J.J."/>
            <person name="Daboussi M.J."/>
            <person name="Di Pietro A."/>
            <person name="Dufresne M."/>
            <person name="Freitag M."/>
            <person name="Grabherr M."/>
            <person name="Henrissat B."/>
            <person name="Houterman P.M."/>
            <person name="Kang S."/>
            <person name="Shim W.B."/>
            <person name="Woloshuk C."/>
            <person name="Xie X."/>
            <person name="Xu J.R."/>
            <person name="Antoniw J."/>
            <person name="Baker S.E."/>
            <person name="Bluhm B.H."/>
            <person name="Breakspear A."/>
            <person name="Brown D.W."/>
            <person name="Butchko R.A."/>
            <person name="Chapman S."/>
            <person name="Coulson R."/>
            <person name="Coutinho P.M."/>
            <person name="Danchin E.G."/>
            <person name="Diener A."/>
            <person name="Gale L.R."/>
            <person name="Gardiner D.M."/>
            <person name="Goff S."/>
            <person name="Hammond-Kosack K.E."/>
            <person name="Hilburn K."/>
            <person name="Hua-Van A."/>
            <person name="Jonkers W."/>
            <person name="Kazan K."/>
            <person name="Kodira C.D."/>
            <person name="Koehrsen M."/>
            <person name="Kumar L."/>
            <person name="Lee Y.H."/>
            <person name="Li L."/>
            <person name="Manners J.M."/>
            <person name="Miranda-Saavedra D."/>
            <person name="Mukherjee M."/>
            <person name="Park G."/>
            <person name="Park J."/>
            <person name="Park S.Y."/>
            <person name="Proctor R.H."/>
            <person name="Regev A."/>
            <person name="Ruiz-Roldan M.C."/>
            <person name="Sain D."/>
            <person name="Sakthikumar S."/>
            <person name="Sykes S."/>
            <person name="Schwartz D.C."/>
            <person name="Turgeon B.G."/>
            <person name="Wapinski I."/>
            <person name="Yoder O."/>
            <person name="Young S."/>
            <person name="Zeng Q."/>
            <person name="Zhou S."/>
            <person name="Galagan J."/>
            <person name="Cuomo C.A."/>
            <person name="Kistler H.C."/>
            <person name="Rep M."/>
        </authorList>
    </citation>
    <scope>GENOME REANNOTATION</scope>
    <source>
        <strain evidence="4">PH-1 / ATCC MYA-4620 / FGSC 9075 / NRRL 31084</strain>
    </source>
</reference>
<reference evidence="4" key="3">
    <citation type="submission" date="2017-01" db="UniProtKB">
        <authorList>
            <consortium name="EnsemblFungi"/>
        </authorList>
    </citation>
    <scope>IDENTIFICATION</scope>
    <source>
        <strain evidence="4">PH-1 / ATCC MYA-4620 / FGSC 9075 / NRRL 31084</strain>
    </source>
</reference>
<dbReference type="SUPFAM" id="SSF57414">
    <property type="entry name" value="Hairpin loop containing domain-like"/>
    <property type="match status" value="1"/>
</dbReference>
<feature type="transmembrane region" description="Helical" evidence="2">
    <location>
        <begin position="38"/>
        <end position="59"/>
    </location>
</feature>
<protein>
    <recommendedName>
        <fullName evidence="3">Apple domain-containing protein</fullName>
    </recommendedName>
</protein>
<proteinExistence type="predicted"/>
<gene>
    <name evidence="4" type="primary">FG11035.1</name>
</gene>
<dbReference type="PROSITE" id="PS50948">
    <property type="entry name" value="PAN"/>
    <property type="match status" value="1"/>
</dbReference>
<reference evidence="4" key="1">
    <citation type="journal article" date="2007" name="Science">
        <title>The Fusarium graminearum genome reveals a link between localized polymorphism and pathogen specialization.</title>
        <authorList>
            <person name="Cuomo C.A."/>
            <person name="Gueldener U."/>
            <person name="Xu J.-R."/>
            <person name="Trail F."/>
            <person name="Turgeon B.G."/>
            <person name="Di Pietro A."/>
            <person name="Walton J.D."/>
            <person name="Ma L.-J."/>
            <person name="Baker S.E."/>
            <person name="Rep M."/>
            <person name="Adam G."/>
            <person name="Antoniw J."/>
            <person name="Baldwin T."/>
            <person name="Calvo S.E."/>
            <person name="Chang Y.-L."/>
            <person name="DeCaprio D."/>
            <person name="Gale L.R."/>
            <person name="Gnerre S."/>
            <person name="Goswami R.S."/>
            <person name="Hammond-Kosack K."/>
            <person name="Harris L.J."/>
            <person name="Hilburn K."/>
            <person name="Kennell J.C."/>
            <person name="Kroken S."/>
            <person name="Magnuson J.K."/>
            <person name="Mannhaupt G."/>
            <person name="Mauceli E.W."/>
            <person name="Mewes H.-W."/>
            <person name="Mitterbauer R."/>
            <person name="Muehlbauer G."/>
            <person name="Muensterkoetter M."/>
            <person name="Nelson D."/>
            <person name="O'Donnell K."/>
            <person name="Ouellet T."/>
            <person name="Qi W."/>
            <person name="Quesneville H."/>
            <person name="Roncero M.I.G."/>
            <person name="Seong K.-Y."/>
            <person name="Tetko I.V."/>
            <person name="Urban M."/>
            <person name="Waalwijk C."/>
            <person name="Ward T.J."/>
            <person name="Yao J."/>
            <person name="Birren B.W."/>
            <person name="Kistler H.C."/>
        </authorList>
    </citation>
    <scope>NUCLEOTIDE SEQUENCE [LARGE SCALE GENOMIC DNA]</scope>
    <source>
        <strain evidence="4">PH-1 / ATCC MYA-4620 / FGSC 9075 / NRRL 31084</strain>
    </source>
</reference>
<dbReference type="Pfam" id="PF22974">
    <property type="entry name" value="DUF7029"/>
    <property type="match status" value="1"/>
</dbReference>
<keyword evidence="2" id="KW-0812">Transmembrane</keyword>
<feature type="region of interest" description="Disordered" evidence="1">
    <location>
        <begin position="297"/>
        <end position="319"/>
    </location>
</feature>
<dbReference type="AlphaFoldDB" id="A0A098E223"/>
<evidence type="ECO:0000256" key="2">
    <source>
        <dbReference type="SAM" id="Phobius"/>
    </source>
</evidence>
<evidence type="ECO:0000313" key="4">
    <source>
        <dbReference type="EnsemblFungi" id="CEF87153"/>
    </source>
</evidence>
<dbReference type="EMBL" id="HG970334">
    <property type="status" value="NOT_ANNOTATED_CDS"/>
    <property type="molecule type" value="Genomic_DNA"/>
</dbReference>
<feature type="domain" description="Apple" evidence="3">
    <location>
        <begin position="720"/>
        <end position="796"/>
    </location>
</feature>
<organism evidence="4">
    <name type="scientific">Gibberella zeae (strain ATCC MYA-4620 / CBS 123657 / FGSC 9075 / NRRL 31084 / PH-1)</name>
    <name type="common">Wheat head blight fungus</name>
    <name type="synonym">Fusarium graminearum</name>
    <dbReference type="NCBI Taxonomy" id="229533"/>
    <lineage>
        <taxon>Eukaryota</taxon>
        <taxon>Fungi</taxon>
        <taxon>Dikarya</taxon>
        <taxon>Ascomycota</taxon>
        <taxon>Pezizomycotina</taxon>
        <taxon>Sordariomycetes</taxon>
        <taxon>Hypocreomycetidae</taxon>
        <taxon>Hypocreales</taxon>
        <taxon>Nectriaceae</taxon>
        <taxon>Fusarium</taxon>
    </lineage>
</organism>
<dbReference type="Gene3D" id="3.50.4.10">
    <property type="entry name" value="Hepatocyte Growth Factor"/>
    <property type="match status" value="1"/>
</dbReference>
<dbReference type="Pfam" id="PF00024">
    <property type="entry name" value="PAN_1"/>
    <property type="match status" value="1"/>
</dbReference>
<evidence type="ECO:0000259" key="3">
    <source>
        <dbReference type="PROSITE" id="PS50948"/>
    </source>
</evidence>
<name>A0A098E223_GIBZE</name>
<keyword evidence="2" id="KW-1133">Transmembrane helix</keyword>
<accession>A0A0E0SL40</accession>
<dbReference type="Pfam" id="PF23865">
    <property type="entry name" value="DUF7223"/>
    <property type="match status" value="1"/>
</dbReference>